<evidence type="ECO:0000313" key="1">
    <source>
        <dbReference type="EMBL" id="SEP14385.1"/>
    </source>
</evidence>
<dbReference type="Proteomes" id="UP000198775">
    <property type="component" value="Unassembled WGS sequence"/>
</dbReference>
<protein>
    <submittedName>
        <fullName evidence="1">Uncharacterized protein</fullName>
    </submittedName>
</protein>
<gene>
    <name evidence="1" type="ORF">SAMN05216388_103716</name>
</gene>
<organism evidence="1 2">
    <name type="scientific">Halorientalis persicus</name>
    <dbReference type="NCBI Taxonomy" id="1367881"/>
    <lineage>
        <taxon>Archaea</taxon>
        <taxon>Methanobacteriati</taxon>
        <taxon>Methanobacteriota</taxon>
        <taxon>Stenosarchaea group</taxon>
        <taxon>Halobacteria</taxon>
        <taxon>Halobacteriales</taxon>
        <taxon>Haloarculaceae</taxon>
        <taxon>Halorientalis</taxon>
    </lineage>
</organism>
<accession>A0A1H8VG61</accession>
<sequence length="47" mass="5573">MFQKFINHPLDEMFCREKEVTTNGVTFRQRAASWMLAEAAHVQRLPH</sequence>
<keyword evidence="2" id="KW-1185">Reference proteome</keyword>
<reference evidence="2" key="1">
    <citation type="submission" date="2016-10" db="EMBL/GenBank/DDBJ databases">
        <authorList>
            <person name="Varghese N."/>
            <person name="Submissions S."/>
        </authorList>
    </citation>
    <scope>NUCLEOTIDE SEQUENCE [LARGE SCALE GENOMIC DNA]</scope>
    <source>
        <strain evidence="2">IBRC-M 10043</strain>
    </source>
</reference>
<evidence type="ECO:0000313" key="2">
    <source>
        <dbReference type="Proteomes" id="UP000198775"/>
    </source>
</evidence>
<dbReference type="AlphaFoldDB" id="A0A1H8VG61"/>
<name>A0A1H8VG61_9EURY</name>
<dbReference type="EMBL" id="FOCX01000037">
    <property type="protein sequence ID" value="SEP14385.1"/>
    <property type="molecule type" value="Genomic_DNA"/>
</dbReference>
<proteinExistence type="predicted"/>